<dbReference type="AlphaFoldDB" id="A0A369VVW6"/>
<protein>
    <recommendedName>
        <fullName evidence="1">UPF0246 protein DVW87_02160</fullName>
    </recommendedName>
</protein>
<dbReference type="PANTHER" id="PTHR30283:SF4">
    <property type="entry name" value="PEROXIDE STRESS RESISTANCE PROTEIN YAAA"/>
    <property type="match status" value="1"/>
</dbReference>
<gene>
    <name evidence="2" type="ORF">DVW87_02160</name>
</gene>
<dbReference type="RefSeq" id="WP_114686118.1">
    <property type="nucleotide sequence ID" value="NZ_QQNB01000001.1"/>
</dbReference>
<evidence type="ECO:0000256" key="1">
    <source>
        <dbReference type="HAMAP-Rule" id="MF_00652"/>
    </source>
</evidence>
<evidence type="ECO:0000313" key="2">
    <source>
        <dbReference type="EMBL" id="RDE06534.1"/>
    </source>
</evidence>
<dbReference type="OrthoDB" id="9777133at2"/>
<keyword evidence="3" id="KW-1185">Reference proteome</keyword>
<comment type="caution">
    <text evidence="2">The sequence shown here is derived from an EMBL/GenBank/DDBJ whole genome shotgun (WGS) entry which is preliminary data.</text>
</comment>
<dbReference type="HAMAP" id="MF_00652">
    <property type="entry name" value="UPF0246"/>
    <property type="match status" value="1"/>
</dbReference>
<dbReference type="Proteomes" id="UP000253918">
    <property type="component" value="Unassembled WGS sequence"/>
</dbReference>
<reference evidence="2 3" key="1">
    <citation type="submission" date="2018-07" db="EMBL/GenBank/DDBJ databases">
        <title>a novel species of Sphingomonas isolated from the rhizosphere soil of Araceae plant.</title>
        <authorList>
            <person name="Zhiyong W."/>
            <person name="Qinglan Z."/>
            <person name="Zhiwei F."/>
            <person name="Ding X."/>
            <person name="Gejiao W."/>
            <person name="Shixue Z."/>
        </authorList>
    </citation>
    <scope>NUCLEOTIDE SEQUENCE [LARGE SCALE GENOMIC DNA]</scope>
    <source>
        <strain evidence="2 3">WZY 27</strain>
    </source>
</reference>
<dbReference type="PANTHER" id="PTHR30283">
    <property type="entry name" value="PEROXIDE STRESS RESPONSE PROTEIN YAAA"/>
    <property type="match status" value="1"/>
</dbReference>
<dbReference type="GO" id="GO:0033194">
    <property type="term" value="P:response to hydroperoxide"/>
    <property type="evidence" value="ECO:0007669"/>
    <property type="project" value="TreeGrafter"/>
</dbReference>
<organism evidence="2 3">
    <name type="scientific">Sphingomonas aracearum</name>
    <dbReference type="NCBI Taxonomy" id="2283317"/>
    <lineage>
        <taxon>Bacteria</taxon>
        <taxon>Pseudomonadati</taxon>
        <taxon>Pseudomonadota</taxon>
        <taxon>Alphaproteobacteria</taxon>
        <taxon>Sphingomonadales</taxon>
        <taxon>Sphingomonadaceae</taxon>
        <taxon>Sphingomonas</taxon>
    </lineage>
</organism>
<dbReference type="InterPro" id="IPR005583">
    <property type="entry name" value="YaaA"/>
</dbReference>
<dbReference type="GO" id="GO:0005829">
    <property type="term" value="C:cytosol"/>
    <property type="evidence" value="ECO:0007669"/>
    <property type="project" value="TreeGrafter"/>
</dbReference>
<dbReference type="EMBL" id="QQNB01000001">
    <property type="protein sequence ID" value="RDE06534.1"/>
    <property type="molecule type" value="Genomic_DNA"/>
</dbReference>
<proteinExistence type="inferred from homology"/>
<comment type="similarity">
    <text evidence="1">Belongs to the UPF0246 family.</text>
</comment>
<dbReference type="NCBIfam" id="NF002542">
    <property type="entry name" value="PRK02101.1-3"/>
    <property type="match status" value="1"/>
</dbReference>
<evidence type="ECO:0000313" key="3">
    <source>
        <dbReference type="Proteomes" id="UP000253918"/>
    </source>
</evidence>
<sequence length="250" mass="27932">MIALLSPAKTLDYETPLPPLAATAPRFANEADRLARAAANLSQKKLAELMHISPKLAKLNADRFAGFAEAVERPALFAFAGDVYTGFDVASAPAEAIEFAQGHVRILSGLYGLLRPLDAIRPYRLEMGVRWAPRRKSLYEFWGDRVADAIAGDVAEEGSGAVLNLASQEYWQVARDRLPQDVRVIDVEFHEADGRFVSFHAKKARGTMARWMCEHRIAATDDMRGFDADGYRFDREASENNRWSFRRAEA</sequence>
<accession>A0A369VVW6</accession>
<dbReference type="Pfam" id="PF03883">
    <property type="entry name" value="H2O2_YaaD"/>
    <property type="match status" value="1"/>
</dbReference>
<name>A0A369VVW6_9SPHN</name>